<dbReference type="RefSeq" id="WP_069701398.1">
    <property type="nucleotide sequence ID" value="NZ_MJAT01000006.1"/>
</dbReference>
<evidence type="ECO:0000256" key="1">
    <source>
        <dbReference type="ARBA" id="ARBA00008522"/>
    </source>
</evidence>
<dbReference type="AlphaFoldDB" id="A0A1E5L7P3"/>
<dbReference type="OrthoDB" id="9798918at2"/>
<sequence>MKIYVDVDSCPVKEEIKHICQQHEIPTYFVSNRKHLFVVKEPLLHYQWVRVEGSDGIKNYLQNHLSEGDIVISHDVKVASQALEKKSVVITFRGRVISHHNIEFLEYKKHIQLQQPIASRDSNHTDMMQQEDRLLFSIKLTELIISLQKEGDL</sequence>
<comment type="similarity">
    <text evidence="1">Belongs to the UPF0178 family.</text>
</comment>
<dbReference type="EMBL" id="MJAT01000006">
    <property type="protein sequence ID" value="OEH86170.1"/>
    <property type="molecule type" value="Genomic_DNA"/>
</dbReference>
<comment type="caution">
    <text evidence="2">The sequence shown here is derived from an EMBL/GenBank/DDBJ whole genome shotgun (WGS) entry which is preliminary data.</text>
</comment>
<organism evidence="2 3">
    <name type="scientific">Desulfuribacillus stibiiarsenatis</name>
    <dbReference type="NCBI Taxonomy" id="1390249"/>
    <lineage>
        <taxon>Bacteria</taxon>
        <taxon>Bacillati</taxon>
        <taxon>Bacillota</taxon>
        <taxon>Desulfuribacillia</taxon>
        <taxon>Desulfuribacillales</taxon>
        <taxon>Desulfuribacillaceae</taxon>
        <taxon>Desulfuribacillus</taxon>
    </lineage>
</organism>
<evidence type="ECO:0000313" key="2">
    <source>
        <dbReference type="EMBL" id="OEH86170.1"/>
    </source>
</evidence>
<dbReference type="STRING" id="1390249.BHU72_11560"/>
<dbReference type="PANTHER" id="PTHR35146">
    <property type="entry name" value="UPF0178 PROTEIN YAII"/>
    <property type="match status" value="1"/>
</dbReference>
<dbReference type="Proteomes" id="UP000095255">
    <property type="component" value="Unassembled WGS sequence"/>
</dbReference>
<keyword evidence="3" id="KW-1185">Reference proteome</keyword>
<accession>A0A1E5L7P3</accession>
<dbReference type="PANTHER" id="PTHR35146:SF1">
    <property type="entry name" value="UPF0178 PROTEIN YAII"/>
    <property type="match status" value="1"/>
</dbReference>
<protein>
    <submittedName>
        <fullName evidence="2">Uncharacterized protein</fullName>
    </submittedName>
</protein>
<name>A0A1E5L7P3_9FIRM</name>
<evidence type="ECO:0000313" key="3">
    <source>
        <dbReference type="Proteomes" id="UP000095255"/>
    </source>
</evidence>
<reference evidence="2 3" key="1">
    <citation type="submission" date="2016-09" db="EMBL/GenBank/DDBJ databases">
        <title>Desulfuribacillus arsenicus sp. nov., an obligately anaerobic, dissimilatory arsenic- and antimonate-reducing bacterium isolated from anoxic sediments.</title>
        <authorList>
            <person name="Abin C.A."/>
            <person name="Hollibaugh J.T."/>
        </authorList>
    </citation>
    <scope>NUCLEOTIDE SEQUENCE [LARGE SCALE GENOMIC DNA]</scope>
    <source>
        <strain evidence="2 3">MLFW-2</strain>
    </source>
</reference>
<proteinExistence type="inferred from homology"/>
<gene>
    <name evidence="2" type="ORF">BHU72_11560</name>
</gene>
<dbReference type="Pfam" id="PF02639">
    <property type="entry name" value="DUF188"/>
    <property type="match status" value="1"/>
</dbReference>
<dbReference type="InterPro" id="IPR003791">
    <property type="entry name" value="UPF0178"/>
</dbReference>